<dbReference type="RefSeq" id="WP_145415685.1">
    <property type="nucleotide sequence ID" value="NZ_CP036526.1"/>
</dbReference>
<accession>A0A517NLS3</accession>
<keyword evidence="1" id="KW-0802">TPR repeat</keyword>
<proteinExistence type="predicted"/>
<evidence type="ECO:0000313" key="4">
    <source>
        <dbReference type="Proteomes" id="UP000319817"/>
    </source>
</evidence>
<keyword evidence="4" id="KW-1185">Reference proteome</keyword>
<feature type="transmembrane region" description="Helical" evidence="2">
    <location>
        <begin position="368"/>
        <end position="387"/>
    </location>
</feature>
<dbReference type="InterPro" id="IPR019734">
    <property type="entry name" value="TPR_rpt"/>
</dbReference>
<dbReference type="Proteomes" id="UP000319817">
    <property type="component" value="Chromosome"/>
</dbReference>
<dbReference type="InterPro" id="IPR011990">
    <property type="entry name" value="TPR-like_helical_dom_sf"/>
</dbReference>
<sequence length="400" mass="45242">MSKPGLLYRIVVLIAVVQFCSIGSKSIACDWDSETLLQERMRFPTALEIILGKFPRHSDAFYEWRLKDRLEKLKENPDDDRLLDDVAVSYEKLGRYDEAIAVAKRQLAVTPDRYESLANLGTFLIHSGKLQSGVEYIEKAIEVNPDAHFGREKYQVHLINYVISSSVDGKVQLPLGSRDDETPAQKRENFYRYLPREMGAEKNKLSTSQANEAITGILGMMRFSRHDSPILLEVLGDLQLSLGANQLAYRAYKSAAINAKEKAAKDAYQQRAANSIHWQQYTWKVTENEDVPESALNDDFTRERKDAESWFASIVEQEAQWIKEGAAVDEKFNATYRGLQPTALETDPLRHVVTYDPRHSSGDDHNPVIGVVVIIGLCIVGVCVYVVSRLRRTKNLSDSA</sequence>
<dbReference type="EMBL" id="CP036526">
    <property type="protein sequence ID" value="QDT08081.1"/>
    <property type="molecule type" value="Genomic_DNA"/>
</dbReference>
<protein>
    <submittedName>
        <fullName evidence="3">Tetratricopeptide repeat protein</fullName>
    </submittedName>
</protein>
<dbReference type="Gene3D" id="1.25.40.10">
    <property type="entry name" value="Tetratricopeptide repeat domain"/>
    <property type="match status" value="1"/>
</dbReference>
<keyword evidence="2" id="KW-1133">Transmembrane helix</keyword>
<dbReference type="SMART" id="SM00028">
    <property type="entry name" value="TPR"/>
    <property type="match status" value="2"/>
</dbReference>
<gene>
    <name evidence="3" type="ORF">K239x_00100</name>
</gene>
<keyword evidence="2" id="KW-0472">Membrane</keyword>
<name>A0A517NLS3_9BACT</name>
<dbReference type="OrthoDB" id="214462at2"/>
<dbReference type="SUPFAM" id="SSF48452">
    <property type="entry name" value="TPR-like"/>
    <property type="match status" value="1"/>
</dbReference>
<evidence type="ECO:0000256" key="1">
    <source>
        <dbReference type="PROSITE-ProRule" id="PRU00339"/>
    </source>
</evidence>
<dbReference type="Pfam" id="PF13181">
    <property type="entry name" value="TPR_8"/>
    <property type="match status" value="2"/>
</dbReference>
<feature type="repeat" description="TPR" evidence="1">
    <location>
        <begin position="114"/>
        <end position="147"/>
    </location>
</feature>
<organism evidence="3 4">
    <name type="scientific">Stieleria marina</name>
    <dbReference type="NCBI Taxonomy" id="1930275"/>
    <lineage>
        <taxon>Bacteria</taxon>
        <taxon>Pseudomonadati</taxon>
        <taxon>Planctomycetota</taxon>
        <taxon>Planctomycetia</taxon>
        <taxon>Pirellulales</taxon>
        <taxon>Pirellulaceae</taxon>
        <taxon>Stieleria</taxon>
    </lineage>
</organism>
<evidence type="ECO:0000256" key="2">
    <source>
        <dbReference type="SAM" id="Phobius"/>
    </source>
</evidence>
<feature type="repeat" description="TPR" evidence="1">
    <location>
        <begin position="80"/>
        <end position="113"/>
    </location>
</feature>
<reference evidence="3 4" key="1">
    <citation type="submission" date="2019-02" db="EMBL/GenBank/DDBJ databases">
        <title>Deep-cultivation of Planctomycetes and their phenomic and genomic characterization uncovers novel biology.</title>
        <authorList>
            <person name="Wiegand S."/>
            <person name="Jogler M."/>
            <person name="Boedeker C."/>
            <person name="Pinto D."/>
            <person name="Vollmers J."/>
            <person name="Rivas-Marin E."/>
            <person name="Kohn T."/>
            <person name="Peeters S.H."/>
            <person name="Heuer A."/>
            <person name="Rast P."/>
            <person name="Oberbeckmann S."/>
            <person name="Bunk B."/>
            <person name="Jeske O."/>
            <person name="Meyerdierks A."/>
            <person name="Storesund J.E."/>
            <person name="Kallscheuer N."/>
            <person name="Luecker S."/>
            <person name="Lage O.M."/>
            <person name="Pohl T."/>
            <person name="Merkel B.J."/>
            <person name="Hornburger P."/>
            <person name="Mueller R.-W."/>
            <person name="Bruemmer F."/>
            <person name="Labrenz M."/>
            <person name="Spormann A.M."/>
            <person name="Op den Camp H."/>
            <person name="Overmann J."/>
            <person name="Amann R."/>
            <person name="Jetten M.S.M."/>
            <person name="Mascher T."/>
            <person name="Medema M.H."/>
            <person name="Devos D.P."/>
            <person name="Kaster A.-K."/>
            <person name="Ovreas L."/>
            <person name="Rohde M."/>
            <person name="Galperin M.Y."/>
            <person name="Jogler C."/>
        </authorList>
    </citation>
    <scope>NUCLEOTIDE SEQUENCE [LARGE SCALE GENOMIC DNA]</scope>
    <source>
        <strain evidence="3 4">K23_9</strain>
    </source>
</reference>
<dbReference type="PROSITE" id="PS50005">
    <property type="entry name" value="TPR"/>
    <property type="match status" value="2"/>
</dbReference>
<evidence type="ECO:0000313" key="3">
    <source>
        <dbReference type="EMBL" id="QDT08081.1"/>
    </source>
</evidence>
<dbReference type="AlphaFoldDB" id="A0A517NLS3"/>
<keyword evidence="2" id="KW-0812">Transmembrane</keyword>